<dbReference type="InterPro" id="IPR011356">
    <property type="entry name" value="Leucine_aapep/pepB"/>
</dbReference>
<dbReference type="Gene3D" id="3.40.630.10">
    <property type="entry name" value="Zn peptidases"/>
    <property type="match status" value="2"/>
</dbReference>
<reference evidence="6 7" key="1">
    <citation type="journal article" date="2020" name="Mol. Biol. Evol.">
        <title>Interspecific Gene Flow and the Evolution of Specialization in Black and White Rhinoceros.</title>
        <authorList>
            <person name="Moodley Y."/>
            <person name="Westbury M.V."/>
            <person name="Russo I.M."/>
            <person name="Gopalakrishnan S."/>
            <person name="Rakotoarivelo A."/>
            <person name="Olsen R.A."/>
            <person name="Prost S."/>
            <person name="Tunstall T."/>
            <person name="Ryder O.A."/>
            <person name="Dalen L."/>
            <person name="Bruford M.W."/>
        </authorList>
    </citation>
    <scope>NUCLEOTIDE SEQUENCE [LARGE SCALE GENOMIC DNA]</scope>
    <source>
        <strain evidence="6">SBR-YM</strain>
        <tissue evidence="6">Skin</tissue>
    </source>
</reference>
<dbReference type="Gene3D" id="3.40.220.10">
    <property type="entry name" value="Leucine Aminopeptidase, subunit E, domain 1"/>
    <property type="match status" value="1"/>
</dbReference>
<gene>
    <name evidence="6" type="ORF">HPG69_014790</name>
</gene>
<evidence type="ECO:0000259" key="5">
    <source>
        <dbReference type="Pfam" id="PF00883"/>
    </source>
</evidence>
<dbReference type="EMBL" id="JACDTQ010002862">
    <property type="protein sequence ID" value="KAF5915469.1"/>
    <property type="molecule type" value="Genomic_DNA"/>
</dbReference>
<keyword evidence="4" id="KW-0378">Hydrolase</keyword>
<dbReference type="AlphaFoldDB" id="A0A7J7EI50"/>
<comment type="similarity">
    <text evidence="1">Belongs to the peptidase M17 family.</text>
</comment>
<evidence type="ECO:0000256" key="4">
    <source>
        <dbReference type="ARBA" id="ARBA00022801"/>
    </source>
</evidence>
<evidence type="ECO:0000313" key="6">
    <source>
        <dbReference type="EMBL" id="KAF5915469.1"/>
    </source>
</evidence>
<dbReference type="SUPFAM" id="SSF53187">
    <property type="entry name" value="Zn-dependent exopeptidases"/>
    <property type="match status" value="1"/>
</dbReference>
<dbReference type="GO" id="GO:0005737">
    <property type="term" value="C:cytoplasm"/>
    <property type="evidence" value="ECO:0007669"/>
    <property type="project" value="InterPro"/>
</dbReference>
<feature type="domain" description="Cytosol aminopeptidase" evidence="5">
    <location>
        <begin position="209"/>
        <end position="371"/>
    </location>
</feature>
<dbReference type="Pfam" id="PF00883">
    <property type="entry name" value="Peptidase_M17"/>
    <property type="match status" value="2"/>
</dbReference>
<protein>
    <recommendedName>
        <fullName evidence="5">Cytosol aminopeptidase domain-containing protein</fullName>
    </recommendedName>
</protein>
<name>A0A7J7EI50_DICBM</name>
<sequence length="380" mass="43049">MTRALFQESTPKKKKMGHSLPCVLTSPASCYHRQQKAGEINDQENQNEGKENIRVAIAAECRQLHNQEISSMKENPWGDAQAPVEGELLGLYEYDELKQKKKTVLYESRIGRPGRKESYLLGADLGLLANSKAHVQITPESWTEEQGIGSFLSVAKGCNGLPIFLEIHYRSSLKASKMPLVFVGREFPLTLVPSANINHMRADVGEPAPRHKPNKPVNVIRIKNVETIQVDNIDAERRILLADILYYVHIFNPKFSRNVATLTDAMGVALGTSITGIFTNSYWWHTKLFEASFETEDNVWRMSLSERYIRQVADCQLADASAGPMYRFSIAEQIVTHTKWTHLAIASVMTNKDEVPHLRKRMTRRLTRTLIEFLGSVKTR</sequence>
<keyword evidence="3" id="KW-0645">Protease</keyword>
<proteinExistence type="inferred from homology"/>
<dbReference type="PRINTS" id="PR00481">
    <property type="entry name" value="LAMNOPPTDASE"/>
</dbReference>
<accession>A0A7J7EI50</accession>
<dbReference type="InterPro" id="IPR000819">
    <property type="entry name" value="Peptidase_M17_C"/>
</dbReference>
<dbReference type="PANTHER" id="PTHR11963:SF23">
    <property type="entry name" value="CYTOSOL AMINOPEPTIDASE"/>
    <property type="match status" value="1"/>
</dbReference>
<dbReference type="Proteomes" id="UP000551758">
    <property type="component" value="Unassembled WGS sequence"/>
</dbReference>
<keyword evidence="7" id="KW-1185">Reference proteome</keyword>
<organism evidence="6 7">
    <name type="scientific">Diceros bicornis minor</name>
    <name type="common">South-central black rhinoceros</name>
    <dbReference type="NCBI Taxonomy" id="77932"/>
    <lineage>
        <taxon>Eukaryota</taxon>
        <taxon>Metazoa</taxon>
        <taxon>Chordata</taxon>
        <taxon>Craniata</taxon>
        <taxon>Vertebrata</taxon>
        <taxon>Euteleostomi</taxon>
        <taxon>Mammalia</taxon>
        <taxon>Eutheria</taxon>
        <taxon>Laurasiatheria</taxon>
        <taxon>Perissodactyla</taxon>
        <taxon>Rhinocerotidae</taxon>
        <taxon>Diceros</taxon>
    </lineage>
</organism>
<evidence type="ECO:0000256" key="3">
    <source>
        <dbReference type="ARBA" id="ARBA00022670"/>
    </source>
</evidence>
<keyword evidence="2" id="KW-0031">Aminopeptidase</keyword>
<dbReference type="GO" id="GO:0070006">
    <property type="term" value="F:metalloaminopeptidase activity"/>
    <property type="evidence" value="ECO:0007669"/>
    <property type="project" value="InterPro"/>
</dbReference>
<comment type="caution">
    <text evidence="6">The sequence shown here is derived from an EMBL/GenBank/DDBJ whole genome shotgun (WGS) entry which is preliminary data.</text>
</comment>
<evidence type="ECO:0000313" key="7">
    <source>
        <dbReference type="Proteomes" id="UP000551758"/>
    </source>
</evidence>
<dbReference type="InterPro" id="IPR043472">
    <property type="entry name" value="Macro_dom-like"/>
</dbReference>
<dbReference type="SUPFAM" id="SSF52949">
    <property type="entry name" value="Macro domain-like"/>
    <property type="match status" value="1"/>
</dbReference>
<evidence type="ECO:0000256" key="1">
    <source>
        <dbReference type="ARBA" id="ARBA00009528"/>
    </source>
</evidence>
<dbReference type="PANTHER" id="PTHR11963">
    <property type="entry name" value="LEUCINE AMINOPEPTIDASE-RELATED"/>
    <property type="match status" value="1"/>
</dbReference>
<evidence type="ECO:0000256" key="2">
    <source>
        <dbReference type="ARBA" id="ARBA00022438"/>
    </source>
</evidence>
<feature type="non-terminal residue" evidence="6">
    <location>
        <position position="1"/>
    </location>
</feature>
<dbReference type="GO" id="GO:0030145">
    <property type="term" value="F:manganese ion binding"/>
    <property type="evidence" value="ECO:0007669"/>
    <property type="project" value="InterPro"/>
</dbReference>
<feature type="domain" description="Cytosol aminopeptidase" evidence="5">
    <location>
        <begin position="132"/>
        <end position="185"/>
    </location>
</feature>
<dbReference type="GO" id="GO:0006508">
    <property type="term" value="P:proteolysis"/>
    <property type="evidence" value="ECO:0007669"/>
    <property type="project" value="UniProtKB-KW"/>
</dbReference>